<dbReference type="Pfam" id="PF00729">
    <property type="entry name" value="Viral_coat"/>
    <property type="match status" value="1"/>
</dbReference>
<dbReference type="SUPFAM" id="SSF88633">
    <property type="entry name" value="Positive stranded ssRNA viruses"/>
    <property type="match status" value="1"/>
</dbReference>
<keyword evidence="2" id="KW-0167">Capsid protein</keyword>
<protein>
    <submittedName>
        <fullName evidence="5">Putative capsid protein</fullName>
    </submittedName>
</protein>
<comment type="similarity">
    <text evidence="1">Belongs to the icosahedral plant coat protein family.</text>
</comment>
<dbReference type="GO" id="GO:0019028">
    <property type="term" value="C:viral capsid"/>
    <property type="evidence" value="ECO:0007669"/>
    <property type="project" value="UniProtKB-KW"/>
</dbReference>
<dbReference type="GO" id="GO:0005198">
    <property type="term" value="F:structural molecule activity"/>
    <property type="evidence" value="ECO:0007669"/>
    <property type="project" value="InterPro"/>
</dbReference>
<dbReference type="Gene3D" id="2.60.120.20">
    <property type="match status" value="1"/>
</dbReference>
<evidence type="ECO:0000256" key="1">
    <source>
        <dbReference type="ARBA" id="ARBA00007446"/>
    </source>
</evidence>
<evidence type="ECO:0000256" key="2">
    <source>
        <dbReference type="ARBA" id="ARBA00022561"/>
    </source>
</evidence>
<evidence type="ECO:0000259" key="4">
    <source>
        <dbReference type="Pfam" id="PF00729"/>
    </source>
</evidence>
<feature type="compositionally biased region" description="Basic residues" evidence="3">
    <location>
        <begin position="1"/>
        <end position="13"/>
    </location>
</feature>
<dbReference type="InterPro" id="IPR000937">
    <property type="entry name" value="Capsid_prot_S-dom_vir"/>
</dbReference>
<feature type="domain" description="Icosahedral viral capsid protein S" evidence="4">
    <location>
        <begin position="133"/>
        <end position="320"/>
    </location>
</feature>
<evidence type="ECO:0000313" key="5">
    <source>
        <dbReference type="EMBL" id="UBJ25933.1"/>
    </source>
</evidence>
<dbReference type="InterPro" id="IPR029053">
    <property type="entry name" value="Viral_coat"/>
</dbReference>
<feature type="region of interest" description="Disordered" evidence="3">
    <location>
        <begin position="1"/>
        <end position="20"/>
    </location>
</feature>
<reference evidence="5" key="1">
    <citation type="submission" date="2021-07" db="EMBL/GenBank/DDBJ databases">
        <title>Communication and adaptive evolution of viruses within giant pandas and their associated organisms in a local ecological environment.</title>
        <authorList>
            <person name="Zhao M."/>
            <person name="Liu S."/>
            <person name="Zhang W."/>
        </authorList>
    </citation>
    <scope>NUCLEOTIDE SEQUENCE</scope>
    <source>
        <strain evidence="5">Rpf282unssDNA18-12</strain>
    </source>
</reference>
<accession>A0A8K1HGK8</accession>
<organism evidence="5">
    <name type="scientific">Red panda feces-associated circular DNA virus 22</name>
    <dbReference type="NCBI Taxonomy" id="2863976"/>
    <lineage>
        <taxon>Viruses</taxon>
        <taxon>Monodnaviria</taxon>
        <taxon>Shotokuvirae</taxon>
        <taxon>Cressdnaviricota</taxon>
    </lineage>
</organism>
<dbReference type="EMBL" id="MZ556195">
    <property type="protein sequence ID" value="UBJ25933.1"/>
    <property type="molecule type" value="Genomic_DNA"/>
</dbReference>
<proteinExistence type="inferred from homology"/>
<name>A0A8K1HGK8_9VIRU</name>
<sequence>MSSRNKNCRMSKRARGEEHFTVRKRARSSGYVAPSGRAYAKIPYEVSQAGRFWRINKNLPADQYWKKRYFRRRITGRGDYKWSSKRNTGSNIGGYLGSKAGQFIGGAAHNLFSALTGLGDYSVKRNVLMGNNLPQIVNNTGPGGTTIRFQEYLGDVYTGGTDVFKIDSYLINAANPKTFPWLSQIAANYEQYDIEGMVFSFTSTSADALNSTNTALGTVMMATQYDVLDEPFNSKTEMLNYEFSTSCKPSHSNLHMIECDPRQTTINELYCLYNQEVPPNGDPRLYHLGKFSIATTGFQHNQPTNIGQLQVTYQVRLLKPKLYTSLGLTTETYTAYAQGAADTFTNVIPLGDYRTDWRVIYSNSDIKVAAETDDGPAIIQLPQSSARLTYLVDIWWYGETKADETRIPNPIAGASHCEVIGQIRESGTHTTSDRVAMSFFVQTDGSGKQPEISLTNSGAVLPLGDNRHMQINITGVSSAVLPSVKQINSIPG</sequence>
<keyword evidence="2" id="KW-0946">Virion</keyword>
<evidence type="ECO:0000256" key="3">
    <source>
        <dbReference type="SAM" id="MobiDB-lite"/>
    </source>
</evidence>